<feature type="domain" description="SGNH hydrolase-type esterase" evidence="2">
    <location>
        <begin position="116"/>
        <end position="291"/>
    </location>
</feature>
<reference evidence="3" key="1">
    <citation type="journal article" date="2014" name="Int. J. Syst. Evol. Microbiol.">
        <title>Complete genome sequence of Corynebacterium casei LMG S-19264T (=DSM 44701T), isolated from a smear-ripened cheese.</title>
        <authorList>
            <consortium name="US DOE Joint Genome Institute (JGI-PGF)"/>
            <person name="Walter F."/>
            <person name="Albersmeier A."/>
            <person name="Kalinowski J."/>
            <person name="Ruckert C."/>
        </authorList>
    </citation>
    <scope>NUCLEOTIDE SEQUENCE</scope>
    <source>
        <strain evidence="3">CGMCC 4.7308</strain>
    </source>
</reference>
<gene>
    <name evidence="3" type="ORF">GCM10011594_03410</name>
</gene>
<protein>
    <recommendedName>
        <fullName evidence="2">SGNH hydrolase-type esterase domain-containing protein</fullName>
    </recommendedName>
</protein>
<dbReference type="InterPro" id="IPR036514">
    <property type="entry name" value="SGNH_hydro_sf"/>
</dbReference>
<reference evidence="3" key="2">
    <citation type="submission" date="2020-09" db="EMBL/GenBank/DDBJ databases">
        <authorList>
            <person name="Sun Q."/>
            <person name="Zhou Y."/>
        </authorList>
    </citation>
    <scope>NUCLEOTIDE SEQUENCE</scope>
    <source>
        <strain evidence="3">CGMCC 4.7308</strain>
    </source>
</reference>
<accession>A0A917SKK3</accession>
<evidence type="ECO:0000313" key="4">
    <source>
        <dbReference type="Proteomes" id="UP000655208"/>
    </source>
</evidence>
<comment type="caution">
    <text evidence="3">The sequence shown here is derived from an EMBL/GenBank/DDBJ whole genome shotgun (WGS) entry which is preliminary data.</text>
</comment>
<keyword evidence="4" id="KW-1185">Reference proteome</keyword>
<dbReference type="EMBL" id="BMNA01000001">
    <property type="protein sequence ID" value="GGL87140.1"/>
    <property type="molecule type" value="Genomic_DNA"/>
</dbReference>
<evidence type="ECO:0000313" key="3">
    <source>
        <dbReference type="EMBL" id="GGL87140.1"/>
    </source>
</evidence>
<dbReference type="PANTHER" id="PTHR30383:SF5">
    <property type="entry name" value="SGNH HYDROLASE-TYPE ESTERASE DOMAIN-CONTAINING PROTEIN"/>
    <property type="match status" value="1"/>
</dbReference>
<organism evidence="3 4">
    <name type="scientific">Nakamurella endophytica</name>
    <dbReference type="NCBI Taxonomy" id="1748367"/>
    <lineage>
        <taxon>Bacteria</taxon>
        <taxon>Bacillati</taxon>
        <taxon>Actinomycetota</taxon>
        <taxon>Actinomycetes</taxon>
        <taxon>Nakamurellales</taxon>
        <taxon>Nakamurellaceae</taxon>
        <taxon>Nakamurella</taxon>
    </lineage>
</organism>
<dbReference type="InterPro" id="IPR051532">
    <property type="entry name" value="Ester_Hydrolysis_Enzymes"/>
</dbReference>
<dbReference type="GO" id="GO:0004622">
    <property type="term" value="F:phosphatidylcholine lysophospholipase activity"/>
    <property type="evidence" value="ECO:0007669"/>
    <property type="project" value="TreeGrafter"/>
</dbReference>
<dbReference type="Gene3D" id="3.40.50.1110">
    <property type="entry name" value="SGNH hydrolase"/>
    <property type="match status" value="1"/>
</dbReference>
<dbReference type="AlphaFoldDB" id="A0A917SKK3"/>
<name>A0A917SKK3_9ACTN</name>
<dbReference type="PANTHER" id="PTHR30383">
    <property type="entry name" value="THIOESTERASE 1/PROTEASE 1/LYSOPHOSPHOLIPASE L1"/>
    <property type="match status" value="1"/>
</dbReference>
<dbReference type="Pfam" id="PF13472">
    <property type="entry name" value="Lipase_GDSL_2"/>
    <property type="match status" value="1"/>
</dbReference>
<dbReference type="RefSeq" id="WP_188939753.1">
    <property type="nucleotide sequence ID" value="NZ_BMNA01000001.1"/>
</dbReference>
<keyword evidence="1" id="KW-0812">Transmembrane</keyword>
<dbReference type="InterPro" id="IPR013830">
    <property type="entry name" value="SGNH_hydro"/>
</dbReference>
<evidence type="ECO:0000256" key="1">
    <source>
        <dbReference type="SAM" id="Phobius"/>
    </source>
</evidence>
<evidence type="ECO:0000259" key="2">
    <source>
        <dbReference type="Pfam" id="PF13472"/>
    </source>
</evidence>
<dbReference type="Proteomes" id="UP000655208">
    <property type="component" value="Unassembled WGS sequence"/>
</dbReference>
<sequence length="314" mass="31277">MPADRRGHRGGEDAAAARAVVTAAAGAGLLAGLAGAALVALLRQAGTARQAIEAAALDAARAAGLLEETGRRLRVAELPVPRRDGLHLPDGGWLPLPDGGAPLRAPGGRPLVLAMLGDSTAVGYGVHDADELPAVALSRQLAAAVGRPVLLHTYGLVGAGAADLTRQVAAALPDAPDVAVIVIGANDVTDKVPPWQSAQRLGATVAALVAQGVPVVVGTCPDLGVIAPIPQPLRSVLHAWSGRLAALQARATEAAGGRAVPIGRLVSPGFAGHPELFADDGFHPSGAGYARAVAALLPEVVAAVGGQRPERAAG</sequence>
<feature type="transmembrane region" description="Helical" evidence="1">
    <location>
        <begin position="20"/>
        <end position="42"/>
    </location>
</feature>
<keyword evidence="1" id="KW-0472">Membrane</keyword>
<dbReference type="CDD" id="cd01836">
    <property type="entry name" value="FeeA_FeeB_like"/>
    <property type="match status" value="1"/>
</dbReference>
<keyword evidence="1" id="KW-1133">Transmembrane helix</keyword>
<dbReference type="SUPFAM" id="SSF52266">
    <property type="entry name" value="SGNH hydrolase"/>
    <property type="match status" value="1"/>
</dbReference>
<proteinExistence type="predicted"/>